<sequence length="145" mass="15796">MLRSVLFLFVILAATPAMAQDTSADRRAVLDAFFAAFNAQDADAMGDLVTEDVQIVYLGLAGVDSRVDGADRMVRSMRRYFSDLPSARSEILSVIEDGNRLAVRERASWTTSSGEARSQTALAVYRIRGGVIAAVWYFPATVEAP</sequence>
<evidence type="ECO:0000259" key="2">
    <source>
        <dbReference type="Pfam" id="PF12680"/>
    </source>
</evidence>
<evidence type="ECO:0000256" key="1">
    <source>
        <dbReference type="SAM" id="SignalP"/>
    </source>
</evidence>
<feature type="signal peptide" evidence="1">
    <location>
        <begin position="1"/>
        <end position="19"/>
    </location>
</feature>
<organism evidence="3 4">
    <name type="scientific">Hyphobacterium marinum</name>
    <dbReference type="NCBI Taxonomy" id="3116574"/>
    <lineage>
        <taxon>Bacteria</taxon>
        <taxon>Pseudomonadati</taxon>
        <taxon>Pseudomonadota</taxon>
        <taxon>Alphaproteobacteria</taxon>
        <taxon>Maricaulales</taxon>
        <taxon>Maricaulaceae</taxon>
        <taxon>Hyphobacterium</taxon>
    </lineage>
</organism>
<name>A0ABU7LXA7_9PROT</name>
<keyword evidence="1" id="KW-0732">Signal</keyword>
<evidence type="ECO:0000313" key="3">
    <source>
        <dbReference type="EMBL" id="MEE2566188.1"/>
    </source>
</evidence>
<feature type="chain" id="PRO_5046001895" evidence="1">
    <location>
        <begin position="20"/>
        <end position="145"/>
    </location>
</feature>
<protein>
    <submittedName>
        <fullName evidence="3">Nuclear transport factor 2 family protein</fullName>
    </submittedName>
</protein>
<feature type="domain" description="SnoaL-like" evidence="2">
    <location>
        <begin position="31"/>
        <end position="134"/>
    </location>
</feature>
<proteinExistence type="predicted"/>
<keyword evidence="4" id="KW-1185">Reference proteome</keyword>
<dbReference type="Gene3D" id="3.10.450.50">
    <property type="match status" value="1"/>
</dbReference>
<accession>A0ABU7LXA7</accession>
<dbReference type="RefSeq" id="WP_330195728.1">
    <property type="nucleotide sequence ID" value="NZ_JAZDRO010000002.1"/>
</dbReference>
<reference evidence="3 4" key="1">
    <citation type="submission" date="2024-01" db="EMBL/GenBank/DDBJ databases">
        <title>Hyphobacterium bacterium isolated from marine sediment.</title>
        <authorList>
            <person name="Zhao S."/>
        </authorList>
    </citation>
    <scope>NUCLEOTIDE SEQUENCE [LARGE SCALE GENOMIC DNA]</scope>
    <source>
        <strain evidence="3 4">Y60-23</strain>
    </source>
</reference>
<dbReference type="Proteomes" id="UP001310692">
    <property type="component" value="Unassembled WGS sequence"/>
</dbReference>
<dbReference type="SUPFAM" id="SSF54427">
    <property type="entry name" value="NTF2-like"/>
    <property type="match status" value="1"/>
</dbReference>
<dbReference type="InterPro" id="IPR032710">
    <property type="entry name" value="NTF2-like_dom_sf"/>
</dbReference>
<gene>
    <name evidence="3" type="ORF">V0U35_05800</name>
</gene>
<dbReference type="EMBL" id="JAZDRO010000002">
    <property type="protein sequence ID" value="MEE2566188.1"/>
    <property type="molecule type" value="Genomic_DNA"/>
</dbReference>
<dbReference type="Pfam" id="PF12680">
    <property type="entry name" value="SnoaL_2"/>
    <property type="match status" value="1"/>
</dbReference>
<dbReference type="InterPro" id="IPR037401">
    <property type="entry name" value="SnoaL-like"/>
</dbReference>
<comment type="caution">
    <text evidence="3">The sequence shown here is derived from an EMBL/GenBank/DDBJ whole genome shotgun (WGS) entry which is preliminary data.</text>
</comment>
<evidence type="ECO:0000313" key="4">
    <source>
        <dbReference type="Proteomes" id="UP001310692"/>
    </source>
</evidence>